<gene>
    <name evidence="1" type="ORF">DLM65_02525</name>
</gene>
<dbReference type="UniPathway" id="UPA00078"/>
<protein>
    <recommendedName>
        <fullName evidence="3">Dethiobiotin synthase</fullName>
    </recommendedName>
</protein>
<dbReference type="InterPro" id="IPR027417">
    <property type="entry name" value="P-loop_NTPase"/>
</dbReference>
<dbReference type="SUPFAM" id="SSF52540">
    <property type="entry name" value="P-loop containing nucleoside triphosphate hydrolases"/>
    <property type="match status" value="1"/>
</dbReference>
<dbReference type="PANTHER" id="PTHR43210:SF5">
    <property type="entry name" value="DETHIOBIOTIN SYNTHETASE"/>
    <property type="match status" value="1"/>
</dbReference>
<dbReference type="Gene3D" id="3.40.50.300">
    <property type="entry name" value="P-loop containing nucleotide triphosphate hydrolases"/>
    <property type="match status" value="1"/>
</dbReference>
<evidence type="ECO:0000313" key="1">
    <source>
        <dbReference type="EMBL" id="PZR83166.1"/>
    </source>
</evidence>
<dbReference type="GO" id="GO:0005524">
    <property type="term" value="F:ATP binding"/>
    <property type="evidence" value="ECO:0007669"/>
    <property type="project" value="InterPro"/>
</dbReference>
<dbReference type="AlphaFoldDB" id="A0A2W5ZJZ5"/>
<dbReference type="EMBL" id="QHBU01000043">
    <property type="protein sequence ID" value="PZR83166.1"/>
    <property type="molecule type" value="Genomic_DNA"/>
</dbReference>
<dbReference type="GO" id="GO:0004141">
    <property type="term" value="F:dethiobiotin synthase activity"/>
    <property type="evidence" value="ECO:0007669"/>
    <property type="project" value="InterPro"/>
</dbReference>
<evidence type="ECO:0008006" key="3">
    <source>
        <dbReference type="Google" id="ProtNLM"/>
    </source>
</evidence>
<dbReference type="CDD" id="cd03109">
    <property type="entry name" value="DTBS"/>
    <property type="match status" value="1"/>
</dbReference>
<dbReference type="GO" id="GO:0009102">
    <property type="term" value="P:biotin biosynthetic process"/>
    <property type="evidence" value="ECO:0007669"/>
    <property type="project" value="UniProtKB-UniPathway"/>
</dbReference>
<dbReference type="Pfam" id="PF13500">
    <property type="entry name" value="AAA_26"/>
    <property type="match status" value="1"/>
</dbReference>
<organism evidence="1 2">
    <name type="scientific">Candidatus Aeolococcus gillhamiae</name>
    <dbReference type="NCBI Taxonomy" id="3127015"/>
    <lineage>
        <taxon>Bacteria</taxon>
        <taxon>Bacillati</taxon>
        <taxon>Candidatus Dormiibacterota</taxon>
        <taxon>Candidatus Dormibacteria</taxon>
        <taxon>Candidatus Aeolococcales</taxon>
        <taxon>Candidatus Aeolococcaceae</taxon>
        <taxon>Candidatus Aeolococcus</taxon>
    </lineage>
</organism>
<dbReference type="GO" id="GO:0005829">
    <property type="term" value="C:cytosol"/>
    <property type="evidence" value="ECO:0007669"/>
    <property type="project" value="TreeGrafter"/>
</dbReference>
<reference evidence="1 2" key="1">
    <citation type="journal article" date="2017" name="Nature">
        <title>Atmospheric trace gases support primary production in Antarctic desert surface soil.</title>
        <authorList>
            <person name="Ji M."/>
            <person name="Greening C."/>
            <person name="Vanwonterghem I."/>
            <person name="Carere C.R."/>
            <person name="Bay S.K."/>
            <person name="Steen J.A."/>
            <person name="Montgomery K."/>
            <person name="Lines T."/>
            <person name="Beardall J."/>
            <person name="van Dorst J."/>
            <person name="Snape I."/>
            <person name="Stott M.B."/>
            <person name="Hugenholtz P."/>
            <person name="Ferrari B.C."/>
        </authorList>
    </citation>
    <scope>NUCLEOTIDE SEQUENCE [LARGE SCALE GENOMIC DNA]</scope>
    <source>
        <strain evidence="1">RRmetagenome_bin12</strain>
    </source>
</reference>
<name>A0A2W5ZJZ5_9BACT</name>
<sequence length="208" mass="21483">MRPETVVVALGTGTDVGKTWVGAAVLGLLRARGVQVAARKPAQSFAPGDGPTDADVLAAATGERPEEVCPPARWYEVAMAPPMAAAVLGRPVPTLGDLVAETRWPPGTELGWVETVGGPRSPVATDGDSASLAAALEPDLAVLVADAGLGAVNAVLLSAAAIDALTVVVLNGYQDTDLHRRNRDWLARSGLDVLTGPEELVERLSRRS</sequence>
<dbReference type="InterPro" id="IPR004472">
    <property type="entry name" value="DTB_synth_BioD"/>
</dbReference>
<proteinExistence type="predicted"/>
<dbReference type="PANTHER" id="PTHR43210">
    <property type="entry name" value="DETHIOBIOTIN SYNTHETASE"/>
    <property type="match status" value="1"/>
</dbReference>
<evidence type="ECO:0000313" key="2">
    <source>
        <dbReference type="Proteomes" id="UP000248724"/>
    </source>
</evidence>
<comment type="caution">
    <text evidence="1">The sequence shown here is derived from an EMBL/GenBank/DDBJ whole genome shotgun (WGS) entry which is preliminary data.</text>
</comment>
<dbReference type="GO" id="GO:0000287">
    <property type="term" value="F:magnesium ion binding"/>
    <property type="evidence" value="ECO:0007669"/>
    <property type="project" value="InterPro"/>
</dbReference>
<accession>A0A2W5ZJZ5</accession>
<dbReference type="Proteomes" id="UP000248724">
    <property type="component" value="Unassembled WGS sequence"/>
</dbReference>